<feature type="compositionally biased region" description="Polar residues" evidence="6">
    <location>
        <begin position="614"/>
        <end position="631"/>
    </location>
</feature>
<dbReference type="InterPro" id="IPR038491">
    <property type="entry name" value="Velvet_dom_sf"/>
</dbReference>
<feature type="compositionally biased region" description="Low complexity" evidence="6">
    <location>
        <begin position="590"/>
        <end position="600"/>
    </location>
</feature>
<dbReference type="AlphaFoldDB" id="A0AAW0YUJ1"/>
<sequence>MCSHIPFYLPPPPPGYQLIYVPPPPLALLPVPSVPNPSTYNGRPSPYEPNDDDGNHTHRLNSRSSTPDLSNLNLLPTPSTTPSSHCRDDSSLPIDHDCILRKYEMVIRQQPVQARMCGVGEKSDRRPVDPTPIIQLKVIDGNGDDVTPGDEGSRSLCRPNPGPNEMTFMQNPYYFLFACLVGGSDDQDDELHVIDDGKTRFLTGTPVSSLYHLKDLDNTDAAFFVFPDLGVRKEGRYKLKLTLFEIVDQEVFYCTTMFTSAFSVFSAKKFPGMSKATDLSKSFADQGLKIRVRKDPRQPARSLKVKRKSSANESEDDASSQLKRSRGMSLGQTQESDSRYRRDSHGAALESDHQGEPRHYQFEVPPNGYHHHLQHPGGWYPSPGHHMPPPPPPAAFDPYRSGPSPHHPQQHVGPPPPHYPPPPGPGYPTAHPQAHNPYHGSSPGRPQSHPGPTRQYHPAPPPRYVPPEQSVSTAGQHQSYPPPPFTSWQHQTQMQQQQQRQQQQQQQQQSLHHHPEQQYMHAPPMNPHALYERGPASVPWPQPQATDHRTGSGASHSRHPSTSRIQPATPTHPPPPLPRGESASRPPSPRIKSSRTSPRSTNALQISGHGPVQRSPTSSVTSTAYRPSSSSGRREHQLSPVVLAPLSMGASSRPGSRGGRGALPSIVTDSADERDREEKQNRSAGGSHRGSVAGSPASTPGTSKTNRMGLGHLVD</sequence>
<accession>A0AAW0YUJ1</accession>
<keyword evidence="9" id="KW-1185">Reference proteome</keyword>
<dbReference type="InterPro" id="IPR037525">
    <property type="entry name" value="Velvet_dom"/>
</dbReference>
<dbReference type="PANTHER" id="PTHR33572:SF18">
    <property type="entry name" value="SPORE DEVELOPMENT REGULATOR VOSA"/>
    <property type="match status" value="1"/>
</dbReference>
<keyword evidence="4" id="KW-0804">Transcription</keyword>
<keyword evidence="5" id="KW-0539">Nucleus</keyword>
<organism evidence="8 9">
    <name type="scientific">Kwoniella newhampshirensis</name>
    <dbReference type="NCBI Taxonomy" id="1651941"/>
    <lineage>
        <taxon>Eukaryota</taxon>
        <taxon>Fungi</taxon>
        <taxon>Dikarya</taxon>
        <taxon>Basidiomycota</taxon>
        <taxon>Agaricomycotina</taxon>
        <taxon>Tremellomycetes</taxon>
        <taxon>Tremellales</taxon>
        <taxon>Cryptococcaceae</taxon>
        <taxon>Kwoniella</taxon>
    </lineage>
</organism>
<feature type="region of interest" description="Disordered" evidence="6">
    <location>
        <begin position="294"/>
        <end position="715"/>
    </location>
</feature>
<dbReference type="EMBL" id="JBCAWK010000011">
    <property type="protein sequence ID" value="KAK8846536.1"/>
    <property type="molecule type" value="Genomic_DNA"/>
</dbReference>
<evidence type="ECO:0000256" key="6">
    <source>
        <dbReference type="SAM" id="MobiDB-lite"/>
    </source>
</evidence>
<dbReference type="Pfam" id="PF11754">
    <property type="entry name" value="Velvet"/>
    <property type="match status" value="2"/>
</dbReference>
<evidence type="ECO:0000256" key="2">
    <source>
        <dbReference type="ARBA" id="ARBA00022969"/>
    </source>
</evidence>
<feature type="compositionally biased region" description="Polar residues" evidence="6">
    <location>
        <begin position="469"/>
        <end position="479"/>
    </location>
</feature>
<evidence type="ECO:0000256" key="1">
    <source>
        <dbReference type="ARBA" id="ARBA00004123"/>
    </source>
</evidence>
<dbReference type="KEGG" id="kne:92182880"/>
<feature type="compositionally biased region" description="Pro residues" evidence="6">
    <location>
        <begin position="413"/>
        <end position="426"/>
    </location>
</feature>
<dbReference type="RefSeq" id="XP_066800486.1">
    <property type="nucleotide sequence ID" value="XM_066948713.1"/>
</dbReference>
<feature type="compositionally biased region" description="Basic and acidic residues" evidence="6">
    <location>
        <begin position="671"/>
        <end position="681"/>
    </location>
</feature>
<feature type="compositionally biased region" description="Pro residues" evidence="6">
    <location>
        <begin position="386"/>
        <end position="395"/>
    </location>
</feature>
<dbReference type="InterPro" id="IPR021740">
    <property type="entry name" value="Velvet"/>
</dbReference>
<feature type="region of interest" description="Disordered" evidence="6">
    <location>
        <begin position="37"/>
        <end position="88"/>
    </location>
</feature>
<feature type="domain" description="Velvet" evidence="7">
    <location>
        <begin position="97"/>
        <end position="293"/>
    </location>
</feature>
<evidence type="ECO:0000313" key="8">
    <source>
        <dbReference type="EMBL" id="KAK8846536.1"/>
    </source>
</evidence>
<dbReference type="PROSITE" id="PS51821">
    <property type="entry name" value="VELVET"/>
    <property type="match status" value="1"/>
</dbReference>
<evidence type="ECO:0000256" key="4">
    <source>
        <dbReference type="ARBA" id="ARBA00023163"/>
    </source>
</evidence>
<evidence type="ECO:0000313" key="9">
    <source>
        <dbReference type="Proteomes" id="UP001388673"/>
    </source>
</evidence>
<keyword evidence="2" id="KW-0749">Sporulation</keyword>
<keyword evidence="3" id="KW-0805">Transcription regulation</keyword>
<feature type="compositionally biased region" description="Low complexity" evidence="6">
    <location>
        <begin position="489"/>
        <end position="510"/>
    </location>
</feature>
<dbReference type="GO" id="GO:0030435">
    <property type="term" value="P:sporulation resulting in formation of a cellular spore"/>
    <property type="evidence" value="ECO:0007669"/>
    <property type="project" value="UniProtKB-KW"/>
</dbReference>
<feature type="compositionally biased region" description="Polar residues" evidence="6">
    <location>
        <begin position="62"/>
        <end position="84"/>
    </location>
</feature>
<evidence type="ECO:0000256" key="5">
    <source>
        <dbReference type="ARBA" id="ARBA00023242"/>
    </source>
</evidence>
<comment type="caution">
    <text evidence="8">The sequence shown here is derived from an EMBL/GenBank/DDBJ whole genome shotgun (WGS) entry which is preliminary data.</text>
</comment>
<proteinExistence type="predicted"/>
<dbReference type="Gene3D" id="2.60.40.3960">
    <property type="entry name" value="Velvet domain"/>
    <property type="match status" value="1"/>
</dbReference>
<dbReference type="Proteomes" id="UP001388673">
    <property type="component" value="Unassembled WGS sequence"/>
</dbReference>
<dbReference type="GeneID" id="92182880"/>
<protein>
    <recommendedName>
        <fullName evidence="7">Velvet domain-containing protein</fullName>
    </recommendedName>
</protein>
<comment type="subcellular location">
    <subcellularLocation>
        <location evidence="1">Nucleus</location>
    </subcellularLocation>
</comment>
<dbReference type="GO" id="GO:0005634">
    <property type="term" value="C:nucleus"/>
    <property type="evidence" value="ECO:0007669"/>
    <property type="project" value="UniProtKB-SubCell"/>
</dbReference>
<feature type="compositionally biased region" description="Basic and acidic residues" evidence="6">
    <location>
        <begin position="336"/>
        <end position="361"/>
    </location>
</feature>
<reference evidence="8 9" key="1">
    <citation type="journal article" date="2024" name="bioRxiv">
        <title>Comparative genomics of Cryptococcus and Kwoniella reveals pathogenesis evolution and contrasting karyotype dynamics via intercentromeric recombination or chromosome fusion.</title>
        <authorList>
            <person name="Coelho M.A."/>
            <person name="David-Palma M."/>
            <person name="Shea T."/>
            <person name="Bowers K."/>
            <person name="McGinley-Smith S."/>
            <person name="Mohammad A.W."/>
            <person name="Gnirke A."/>
            <person name="Yurkov A.M."/>
            <person name="Nowrousian M."/>
            <person name="Sun S."/>
            <person name="Cuomo C.A."/>
            <person name="Heitman J."/>
        </authorList>
    </citation>
    <scope>NUCLEOTIDE SEQUENCE [LARGE SCALE GENOMIC DNA]</scope>
    <source>
        <strain evidence="8 9">CBS 13917</strain>
    </source>
</reference>
<evidence type="ECO:0000259" key="7">
    <source>
        <dbReference type="PROSITE" id="PS51821"/>
    </source>
</evidence>
<dbReference type="PANTHER" id="PTHR33572">
    <property type="entry name" value="SPORE DEVELOPMENT REGULATOR VOSA"/>
    <property type="match status" value="1"/>
</dbReference>
<feature type="compositionally biased region" description="Polar residues" evidence="6">
    <location>
        <begin position="696"/>
        <end position="706"/>
    </location>
</feature>
<gene>
    <name evidence="8" type="ORF">IAR55_005622</name>
</gene>
<name>A0AAW0YUJ1_9TREE</name>
<evidence type="ECO:0000256" key="3">
    <source>
        <dbReference type="ARBA" id="ARBA00023015"/>
    </source>
</evidence>